<name>A0A915HFR7_ROMCU</name>
<proteinExistence type="predicted"/>
<keyword evidence="1" id="KW-1185">Reference proteome</keyword>
<evidence type="ECO:0000313" key="1">
    <source>
        <dbReference type="Proteomes" id="UP000887565"/>
    </source>
</evidence>
<evidence type="ECO:0000313" key="2">
    <source>
        <dbReference type="WBParaSite" id="nRc.2.0.1.t00134-RA"/>
    </source>
</evidence>
<dbReference type="AlphaFoldDB" id="A0A915HFR7"/>
<protein>
    <submittedName>
        <fullName evidence="2">Uncharacterized protein</fullName>
    </submittedName>
</protein>
<accession>A0A915HFR7</accession>
<sequence>MTQNTKEKMKSEREQLDAYHLELARNYYFGLINQCCNMEGVKETLPTKEQERKFLQHFETEMTKYKVENPGGEIHELGYNFPKCTKVVYELKEKPTVLTLFGNMPNSTVGKGDIKETLPTKQHEKEFVIDLIKRIKQYRKENPGSQVLLEEYGTKTCNEVMHPRVKETLPTEEHKEKFSKDLDGRIKQYKTENPHSQIRFENFTLATVTSKFSKYFFMTSGPTLALARFMLLANLLDKSAL</sequence>
<dbReference type="WBParaSite" id="nRc.2.0.1.t00134-RA">
    <property type="protein sequence ID" value="nRc.2.0.1.t00134-RA"/>
    <property type="gene ID" value="nRc.2.0.1.g00134"/>
</dbReference>
<dbReference type="Proteomes" id="UP000887565">
    <property type="component" value="Unplaced"/>
</dbReference>
<reference evidence="2" key="1">
    <citation type="submission" date="2022-11" db="UniProtKB">
        <authorList>
            <consortium name="WormBaseParasite"/>
        </authorList>
    </citation>
    <scope>IDENTIFICATION</scope>
</reference>
<organism evidence="1 2">
    <name type="scientific">Romanomermis culicivorax</name>
    <name type="common">Nematode worm</name>
    <dbReference type="NCBI Taxonomy" id="13658"/>
    <lineage>
        <taxon>Eukaryota</taxon>
        <taxon>Metazoa</taxon>
        <taxon>Ecdysozoa</taxon>
        <taxon>Nematoda</taxon>
        <taxon>Enoplea</taxon>
        <taxon>Dorylaimia</taxon>
        <taxon>Mermithida</taxon>
        <taxon>Mermithoidea</taxon>
        <taxon>Mermithidae</taxon>
        <taxon>Romanomermis</taxon>
    </lineage>
</organism>